<dbReference type="RefSeq" id="WP_117494076.1">
    <property type="nucleotide sequence ID" value="NZ_JAAIOE010000029.1"/>
</dbReference>
<dbReference type="Proteomes" id="UP000260664">
    <property type="component" value="Unassembled WGS sequence"/>
</dbReference>
<dbReference type="Pfam" id="PF07728">
    <property type="entry name" value="AAA_5"/>
    <property type="match status" value="1"/>
</dbReference>
<accession>A0A3E4FAD1</accession>
<dbReference type="Gene3D" id="3.40.50.300">
    <property type="entry name" value="P-loop containing nucleotide triphosphate hydrolases"/>
    <property type="match status" value="1"/>
</dbReference>
<evidence type="ECO:0000313" key="3">
    <source>
        <dbReference type="Proteomes" id="UP000260664"/>
    </source>
</evidence>
<evidence type="ECO:0000259" key="1">
    <source>
        <dbReference type="Pfam" id="PF07728"/>
    </source>
</evidence>
<dbReference type="InterPro" id="IPR011704">
    <property type="entry name" value="ATPase_dyneun-rel_AAA"/>
</dbReference>
<sequence length="503" mass="58551">MNIREAKEQIEHAVKLYLEKDERGRYIIPIEKQRPVFLMGAPGIGKTAIMEQVAQELGVALVSYTMTHHTRQSALGLPYIVEKEYGGEKFQVSEYTMSEIIAAVYEVMEDTGIREGILFLDEINCVSETLAPAMLQFLQYKTFGQHKVPEGWIIVTAGNPPEYNHSVREFDIASWDRVKRMDVEPDYSVWKTYAYEQGMHPAILTYLDLKKDAFYSVENTVDGKHFVTARGWEDLSQIMCLSEKKNLPVDLNLISQYVQDEQIARDFAIYYDLFKKYKNDYQVDRILFGIPSEQVRQRAMKASFDERISFLGLLMDGITDTVKETMEMQNALFVFGDCLKKIKADVEKGRDLVSCIEQQKECLMEQEKQKKRAGNLSRAQVWEDDRVLVYLEECRKKAGIRTPGERDFVILRDYFAQLTESFQEQTRKASGCLSNSFYFCEDVFEEGQEILVLVTELTENEYTARFISQYGCREYFKHNKNLMFYERQKNLMDQIQNLGLDQV</sequence>
<dbReference type="SUPFAM" id="SSF52540">
    <property type="entry name" value="P-loop containing nucleoside triphosphate hydrolases"/>
    <property type="match status" value="1"/>
</dbReference>
<reference evidence="2 3" key="1">
    <citation type="submission" date="2018-08" db="EMBL/GenBank/DDBJ databases">
        <title>A genome reference for cultivated species of the human gut microbiota.</title>
        <authorList>
            <person name="Zou Y."/>
            <person name="Xue W."/>
            <person name="Luo G."/>
        </authorList>
    </citation>
    <scope>NUCLEOTIDE SEQUENCE [LARGE SCALE GENOMIC DNA]</scope>
    <source>
        <strain evidence="2 3">TM09-19AC</strain>
    </source>
</reference>
<organism evidence="2 3">
    <name type="scientific">Dorea formicigenerans</name>
    <dbReference type="NCBI Taxonomy" id="39486"/>
    <lineage>
        <taxon>Bacteria</taxon>
        <taxon>Bacillati</taxon>
        <taxon>Bacillota</taxon>
        <taxon>Clostridia</taxon>
        <taxon>Lachnospirales</taxon>
        <taxon>Lachnospiraceae</taxon>
        <taxon>Dorea</taxon>
    </lineage>
</organism>
<name>A0A3E4FAD1_9FIRM</name>
<dbReference type="EMBL" id="QSOI01000001">
    <property type="protein sequence ID" value="RGI86724.1"/>
    <property type="molecule type" value="Genomic_DNA"/>
</dbReference>
<dbReference type="AlphaFoldDB" id="A0A3E4FAD1"/>
<dbReference type="InterPro" id="IPR027417">
    <property type="entry name" value="P-loop_NTPase"/>
</dbReference>
<feature type="domain" description="ATPase dynein-related AAA" evidence="1">
    <location>
        <begin position="35"/>
        <end position="162"/>
    </location>
</feature>
<protein>
    <submittedName>
        <fullName evidence="2">AAA family ATPase</fullName>
    </submittedName>
</protein>
<evidence type="ECO:0000313" key="2">
    <source>
        <dbReference type="EMBL" id="RGI86724.1"/>
    </source>
</evidence>
<dbReference type="GO" id="GO:0005524">
    <property type="term" value="F:ATP binding"/>
    <property type="evidence" value="ECO:0007669"/>
    <property type="project" value="InterPro"/>
</dbReference>
<proteinExistence type="predicted"/>
<dbReference type="CDD" id="cd00009">
    <property type="entry name" value="AAA"/>
    <property type="match status" value="1"/>
</dbReference>
<dbReference type="GO" id="GO:0016887">
    <property type="term" value="F:ATP hydrolysis activity"/>
    <property type="evidence" value="ECO:0007669"/>
    <property type="project" value="InterPro"/>
</dbReference>
<gene>
    <name evidence="2" type="ORF">DXD84_00740</name>
</gene>
<comment type="caution">
    <text evidence="2">The sequence shown here is derived from an EMBL/GenBank/DDBJ whole genome shotgun (WGS) entry which is preliminary data.</text>
</comment>